<dbReference type="SMART" id="SM00345">
    <property type="entry name" value="HTH_GNTR"/>
    <property type="match status" value="1"/>
</dbReference>
<protein>
    <submittedName>
        <fullName evidence="5">GntR family transcriptional regulator</fullName>
    </submittedName>
</protein>
<feature type="domain" description="HTH gntR-type" evidence="4">
    <location>
        <begin position="5"/>
        <end position="72"/>
    </location>
</feature>
<evidence type="ECO:0000256" key="3">
    <source>
        <dbReference type="ARBA" id="ARBA00023163"/>
    </source>
</evidence>
<dbReference type="RefSeq" id="WP_179905752.1">
    <property type="nucleotide sequence ID" value="NZ_JACBXS010000014.1"/>
</dbReference>
<dbReference type="InterPro" id="IPR036388">
    <property type="entry name" value="WH-like_DNA-bd_sf"/>
</dbReference>
<dbReference type="Pfam" id="PF00392">
    <property type="entry name" value="GntR"/>
    <property type="match status" value="1"/>
</dbReference>
<comment type="caution">
    <text evidence="5">The sequence shown here is derived from an EMBL/GenBank/DDBJ whole genome shotgun (WGS) entry which is preliminary data.</text>
</comment>
<dbReference type="AlphaFoldDB" id="A0A7Z0HZA2"/>
<dbReference type="SUPFAM" id="SSF48008">
    <property type="entry name" value="GntR ligand-binding domain-like"/>
    <property type="match status" value="1"/>
</dbReference>
<evidence type="ECO:0000256" key="1">
    <source>
        <dbReference type="ARBA" id="ARBA00023015"/>
    </source>
</evidence>
<organism evidence="5 6">
    <name type="scientific">Rhabdonatronobacter sediminivivens</name>
    <dbReference type="NCBI Taxonomy" id="2743469"/>
    <lineage>
        <taxon>Bacteria</taxon>
        <taxon>Pseudomonadati</taxon>
        <taxon>Pseudomonadota</taxon>
        <taxon>Alphaproteobacteria</taxon>
        <taxon>Rhodobacterales</taxon>
        <taxon>Paracoccaceae</taxon>
        <taxon>Rhabdonatronobacter</taxon>
    </lineage>
</organism>
<evidence type="ECO:0000256" key="2">
    <source>
        <dbReference type="ARBA" id="ARBA00023125"/>
    </source>
</evidence>
<dbReference type="Pfam" id="PF07729">
    <property type="entry name" value="FCD"/>
    <property type="match status" value="1"/>
</dbReference>
<dbReference type="SUPFAM" id="SSF46785">
    <property type="entry name" value="Winged helix' DNA-binding domain"/>
    <property type="match status" value="1"/>
</dbReference>
<dbReference type="SMART" id="SM00895">
    <property type="entry name" value="FCD"/>
    <property type="match status" value="1"/>
</dbReference>
<accession>A0A7Z0HZA2</accession>
<dbReference type="InterPro" id="IPR036390">
    <property type="entry name" value="WH_DNA-bd_sf"/>
</dbReference>
<dbReference type="EMBL" id="JACBXS010000014">
    <property type="protein sequence ID" value="NYS25047.1"/>
    <property type="molecule type" value="Genomic_DNA"/>
</dbReference>
<dbReference type="PROSITE" id="PS50949">
    <property type="entry name" value="HTH_GNTR"/>
    <property type="match status" value="1"/>
</dbReference>
<dbReference type="PANTHER" id="PTHR43537:SF39">
    <property type="entry name" value="HTH-TYPE TRANSCRIPTIONAL REGULATOR MCBR"/>
    <property type="match status" value="1"/>
</dbReference>
<evidence type="ECO:0000313" key="6">
    <source>
        <dbReference type="Proteomes" id="UP000529417"/>
    </source>
</evidence>
<sequence>MARSLPAHQIAYARLRDMVLFGHLAPGDAVTIEGLVERLDLGMTPVREALRRLIAEGALTLQGNRRVSVPRLDPQALADLGFARSAIESQLAVQALPCVSDALIADLRAIDAEVDAAIAAGDVPGYLRCNHRFHFTLYAAAGSEVLEALARSLWLRVGPSLRAVCTGPLGITLPDNHKLALDALVSGDPAALAGAIRADVQQGVDQIRAGMAAGLFDGGAARKI</sequence>
<dbReference type="InterPro" id="IPR011711">
    <property type="entry name" value="GntR_C"/>
</dbReference>
<keyword evidence="6" id="KW-1185">Reference proteome</keyword>
<dbReference type="GO" id="GO:0003677">
    <property type="term" value="F:DNA binding"/>
    <property type="evidence" value="ECO:0007669"/>
    <property type="project" value="UniProtKB-KW"/>
</dbReference>
<dbReference type="Gene3D" id="1.20.120.530">
    <property type="entry name" value="GntR ligand-binding domain-like"/>
    <property type="match status" value="1"/>
</dbReference>
<keyword evidence="2" id="KW-0238">DNA-binding</keyword>
<dbReference type="Gene3D" id="1.10.10.10">
    <property type="entry name" value="Winged helix-like DNA-binding domain superfamily/Winged helix DNA-binding domain"/>
    <property type="match status" value="1"/>
</dbReference>
<keyword evidence="1" id="KW-0805">Transcription regulation</keyword>
<evidence type="ECO:0000259" key="4">
    <source>
        <dbReference type="PROSITE" id="PS50949"/>
    </source>
</evidence>
<keyword evidence="3" id="KW-0804">Transcription</keyword>
<reference evidence="5 6" key="1">
    <citation type="journal article" date="2000" name="Arch. Microbiol.">
        <title>Rhodobaca bogoriensis gen. nov. and sp. nov., an alkaliphilic purple nonsulfur bacterium from African Rift Valley soda lakes.</title>
        <authorList>
            <person name="Milford A.D."/>
            <person name="Achenbach L.A."/>
            <person name="Jung D.O."/>
            <person name="Madigan M.T."/>
        </authorList>
    </citation>
    <scope>NUCLEOTIDE SEQUENCE [LARGE SCALE GENOMIC DNA]</scope>
    <source>
        <strain evidence="5 6">2376</strain>
    </source>
</reference>
<dbReference type="InterPro" id="IPR000524">
    <property type="entry name" value="Tscrpt_reg_HTH_GntR"/>
</dbReference>
<name>A0A7Z0HZA2_9RHOB</name>
<proteinExistence type="predicted"/>
<gene>
    <name evidence="5" type="ORF">HUK65_08575</name>
</gene>
<dbReference type="GO" id="GO:0003700">
    <property type="term" value="F:DNA-binding transcription factor activity"/>
    <property type="evidence" value="ECO:0007669"/>
    <property type="project" value="InterPro"/>
</dbReference>
<dbReference type="Proteomes" id="UP000529417">
    <property type="component" value="Unassembled WGS sequence"/>
</dbReference>
<dbReference type="InterPro" id="IPR008920">
    <property type="entry name" value="TF_FadR/GntR_C"/>
</dbReference>
<evidence type="ECO:0000313" key="5">
    <source>
        <dbReference type="EMBL" id="NYS25047.1"/>
    </source>
</evidence>
<dbReference type="PANTHER" id="PTHR43537">
    <property type="entry name" value="TRANSCRIPTIONAL REGULATOR, GNTR FAMILY"/>
    <property type="match status" value="1"/>
</dbReference>